<feature type="compositionally biased region" description="Basic and acidic residues" evidence="1">
    <location>
        <begin position="58"/>
        <end position="68"/>
    </location>
</feature>
<gene>
    <name evidence="2" type="ORF">TGEB3V08_LOCUS9157</name>
</gene>
<evidence type="ECO:0000313" key="2">
    <source>
        <dbReference type="EMBL" id="CAD7604517.1"/>
    </source>
</evidence>
<reference evidence="2" key="1">
    <citation type="submission" date="2020-11" db="EMBL/GenBank/DDBJ databases">
        <authorList>
            <person name="Tran Van P."/>
        </authorList>
    </citation>
    <scope>NUCLEOTIDE SEQUENCE</scope>
</reference>
<organism evidence="2">
    <name type="scientific">Timema genevievae</name>
    <name type="common">Walking stick</name>
    <dbReference type="NCBI Taxonomy" id="629358"/>
    <lineage>
        <taxon>Eukaryota</taxon>
        <taxon>Metazoa</taxon>
        <taxon>Ecdysozoa</taxon>
        <taxon>Arthropoda</taxon>
        <taxon>Hexapoda</taxon>
        <taxon>Insecta</taxon>
        <taxon>Pterygota</taxon>
        <taxon>Neoptera</taxon>
        <taxon>Polyneoptera</taxon>
        <taxon>Phasmatodea</taxon>
        <taxon>Timematodea</taxon>
        <taxon>Timematoidea</taxon>
        <taxon>Timematidae</taxon>
        <taxon>Timema</taxon>
    </lineage>
</organism>
<dbReference type="EMBL" id="OE844018">
    <property type="protein sequence ID" value="CAD7604517.1"/>
    <property type="molecule type" value="Genomic_DNA"/>
</dbReference>
<feature type="compositionally biased region" description="Acidic residues" evidence="1">
    <location>
        <begin position="100"/>
        <end position="121"/>
    </location>
</feature>
<sequence length="121" mass="12712">MLDCSHLKSSLPAPALDHVSELSPAVCPSLAARFDPSGVSSTSSGCGDHVTSSSTPRENGEATDEKGKSKISPISSSADKKHNALTAAALYQSWLRAPSDSEDDDDDDDEGDESFEGQDER</sequence>
<accession>A0A7R9K5B4</accession>
<evidence type="ECO:0000256" key="1">
    <source>
        <dbReference type="SAM" id="MobiDB-lite"/>
    </source>
</evidence>
<dbReference type="AlphaFoldDB" id="A0A7R9K5B4"/>
<feature type="compositionally biased region" description="Polar residues" evidence="1">
    <location>
        <begin position="38"/>
        <end position="57"/>
    </location>
</feature>
<feature type="region of interest" description="Disordered" evidence="1">
    <location>
        <begin position="34"/>
        <end position="81"/>
    </location>
</feature>
<protein>
    <submittedName>
        <fullName evidence="2">Uncharacterized protein</fullName>
    </submittedName>
</protein>
<proteinExistence type="predicted"/>
<name>A0A7R9K5B4_TIMGE</name>
<feature type="region of interest" description="Disordered" evidence="1">
    <location>
        <begin position="95"/>
        <end position="121"/>
    </location>
</feature>